<protein>
    <recommendedName>
        <fullName evidence="5 11">2-dehydropantoate 2-reductase</fullName>
        <ecNumber evidence="4 11">1.1.1.169</ecNumber>
    </recommendedName>
    <alternativeName>
        <fullName evidence="9 11">Ketopantoate reductase</fullName>
    </alternativeName>
</protein>
<dbReference type="InterPro" id="IPR013752">
    <property type="entry name" value="KPA_reductase"/>
</dbReference>
<gene>
    <name evidence="14" type="ORF">HMPREF1015_00734</name>
</gene>
<comment type="function">
    <text evidence="1 11">Catalyzes the NADPH-dependent reduction of ketopantoate into pantoic acid.</text>
</comment>
<evidence type="ECO:0000256" key="8">
    <source>
        <dbReference type="ARBA" id="ARBA00023002"/>
    </source>
</evidence>
<feature type="domain" description="Ketopantoate reductase N-terminal" evidence="12">
    <location>
        <begin position="28"/>
        <end position="173"/>
    </location>
</feature>
<sequence>MNEIKEHESREDCRQGEWMMSIKSEMKIGVIGGGSIGLYYAANLSKWFPVTLYTRTSRQSKAIQENGIALRENGREKRAIVRVKQLTEADSIDEDLLLVAVKQYHLQGMVPFFQQLSPDVSLLFLQNGMGHLFLLEQLPQKNVYLGTVEHGVLKEQDTIVQVRGRGMTNVSVYRGSRQLLEQFVSQTNGSFPFQFHQNYQNMMMAKLLANAMINPLTAVLKVPNGELIKNPYYHQLLTAMFTELVSVFPKYKSDATFNKVLEIIQKTAENRSSMLTDLENGRKTEIDAILGYVLKIAEQEQISTPMIQTVYWMIKGLENHLGLDQ</sequence>
<evidence type="ECO:0000256" key="10">
    <source>
        <dbReference type="ARBA" id="ARBA00048793"/>
    </source>
</evidence>
<dbReference type="InterPro" id="IPR050838">
    <property type="entry name" value="Ketopantoate_reductase"/>
</dbReference>
<evidence type="ECO:0000259" key="13">
    <source>
        <dbReference type="Pfam" id="PF08546"/>
    </source>
</evidence>
<proteinExistence type="inferred from homology"/>
<dbReference type="FunFam" id="1.10.1040.10:FF:000017">
    <property type="entry name" value="2-dehydropantoate 2-reductase"/>
    <property type="match status" value="1"/>
</dbReference>
<dbReference type="Gene3D" id="3.40.50.720">
    <property type="entry name" value="NAD(P)-binding Rossmann-like Domain"/>
    <property type="match status" value="1"/>
</dbReference>
<dbReference type="UniPathway" id="UPA00028">
    <property type="reaction ID" value="UER00004"/>
</dbReference>
<dbReference type="InterPro" id="IPR036291">
    <property type="entry name" value="NAD(P)-bd_dom_sf"/>
</dbReference>
<dbReference type="GO" id="GO:0050661">
    <property type="term" value="F:NADP binding"/>
    <property type="evidence" value="ECO:0007669"/>
    <property type="project" value="TreeGrafter"/>
</dbReference>
<dbReference type="PATRIC" id="fig|665952.3.peg.2286"/>
<evidence type="ECO:0000259" key="12">
    <source>
        <dbReference type="Pfam" id="PF02558"/>
    </source>
</evidence>
<feature type="domain" description="Ketopantoate reductase C-terminal" evidence="13">
    <location>
        <begin position="198"/>
        <end position="318"/>
    </location>
</feature>
<comment type="catalytic activity">
    <reaction evidence="10 11">
        <text>(R)-pantoate + NADP(+) = 2-dehydropantoate + NADPH + H(+)</text>
        <dbReference type="Rhea" id="RHEA:16233"/>
        <dbReference type="ChEBI" id="CHEBI:11561"/>
        <dbReference type="ChEBI" id="CHEBI:15378"/>
        <dbReference type="ChEBI" id="CHEBI:15980"/>
        <dbReference type="ChEBI" id="CHEBI:57783"/>
        <dbReference type="ChEBI" id="CHEBI:58349"/>
        <dbReference type="EC" id="1.1.1.169"/>
    </reaction>
</comment>
<evidence type="ECO:0000256" key="7">
    <source>
        <dbReference type="ARBA" id="ARBA00022857"/>
    </source>
</evidence>
<evidence type="ECO:0000256" key="4">
    <source>
        <dbReference type="ARBA" id="ARBA00013014"/>
    </source>
</evidence>
<dbReference type="EMBL" id="ACWF01000120">
    <property type="protein sequence ID" value="EHL76788.1"/>
    <property type="molecule type" value="Genomic_DNA"/>
</dbReference>
<dbReference type="HOGENOM" id="CLU_031468_0_1_9"/>
<evidence type="ECO:0000256" key="1">
    <source>
        <dbReference type="ARBA" id="ARBA00002919"/>
    </source>
</evidence>
<dbReference type="EC" id="1.1.1.169" evidence="4 11"/>
<organism evidence="14 15">
    <name type="scientific">Bacillus smithii 7_3_47FAA</name>
    <dbReference type="NCBI Taxonomy" id="665952"/>
    <lineage>
        <taxon>Bacteria</taxon>
        <taxon>Bacillati</taxon>
        <taxon>Bacillota</taxon>
        <taxon>Bacilli</taxon>
        <taxon>Bacillales</taxon>
        <taxon>Bacillaceae</taxon>
        <taxon>Bacillus</taxon>
    </lineage>
</organism>
<evidence type="ECO:0000256" key="11">
    <source>
        <dbReference type="RuleBase" id="RU362068"/>
    </source>
</evidence>
<evidence type="ECO:0000256" key="9">
    <source>
        <dbReference type="ARBA" id="ARBA00032024"/>
    </source>
</evidence>
<comment type="caution">
    <text evidence="14">The sequence shown here is derived from an EMBL/GenBank/DDBJ whole genome shotgun (WGS) entry which is preliminary data.</text>
</comment>
<dbReference type="InterPro" id="IPR008927">
    <property type="entry name" value="6-PGluconate_DH-like_C_sf"/>
</dbReference>
<dbReference type="AlphaFoldDB" id="G9QMG7"/>
<dbReference type="InterPro" id="IPR003710">
    <property type="entry name" value="ApbA"/>
</dbReference>
<dbReference type="Gene3D" id="1.10.1040.10">
    <property type="entry name" value="N-(1-d-carboxylethyl)-l-norvaline Dehydrogenase, domain 2"/>
    <property type="match status" value="1"/>
</dbReference>
<keyword evidence="7 11" id="KW-0521">NADP</keyword>
<dbReference type="InterPro" id="IPR013328">
    <property type="entry name" value="6PGD_dom2"/>
</dbReference>
<dbReference type="InterPro" id="IPR013332">
    <property type="entry name" value="KPR_N"/>
</dbReference>
<dbReference type="Pfam" id="PF02558">
    <property type="entry name" value="ApbA"/>
    <property type="match status" value="1"/>
</dbReference>
<evidence type="ECO:0000256" key="6">
    <source>
        <dbReference type="ARBA" id="ARBA00022655"/>
    </source>
</evidence>
<dbReference type="PANTHER" id="PTHR43765:SF2">
    <property type="entry name" value="2-DEHYDROPANTOATE 2-REDUCTASE"/>
    <property type="match status" value="1"/>
</dbReference>
<evidence type="ECO:0000313" key="14">
    <source>
        <dbReference type="EMBL" id="EHL76788.1"/>
    </source>
</evidence>
<keyword evidence="8 11" id="KW-0560">Oxidoreductase</keyword>
<dbReference type="NCBIfam" id="NF005093">
    <property type="entry name" value="PRK06522.2-4"/>
    <property type="match status" value="1"/>
</dbReference>
<evidence type="ECO:0000256" key="5">
    <source>
        <dbReference type="ARBA" id="ARBA00019465"/>
    </source>
</evidence>
<dbReference type="GO" id="GO:0015940">
    <property type="term" value="P:pantothenate biosynthetic process"/>
    <property type="evidence" value="ECO:0007669"/>
    <property type="project" value="UniProtKB-UniPathway"/>
</dbReference>
<evidence type="ECO:0000256" key="2">
    <source>
        <dbReference type="ARBA" id="ARBA00004994"/>
    </source>
</evidence>
<dbReference type="Proteomes" id="UP000011747">
    <property type="component" value="Unassembled WGS sequence"/>
</dbReference>
<dbReference type="SUPFAM" id="SSF48179">
    <property type="entry name" value="6-phosphogluconate dehydrogenase C-terminal domain-like"/>
    <property type="match status" value="1"/>
</dbReference>
<comment type="pathway">
    <text evidence="2 11">Cofactor biosynthesis; (R)-pantothenate biosynthesis; (R)-pantoate from 3-methyl-2-oxobutanoate: step 2/2.</text>
</comment>
<keyword evidence="15" id="KW-1185">Reference proteome</keyword>
<comment type="similarity">
    <text evidence="3 11">Belongs to the ketopantoate reductase family.</text>
</comment>
<dbReference type="SUPFAM" id="SSF51735">
    <property type="entry name" value="NAD(P)-binding Rossmann-fold domains"/>
    <property type="match status" value="1"/>
</dbReference>
<accession>G9QMG7</accession>
<dbReference type="GO" id="GO:0005737">
    <property type="term" value="C:cytoplasm"/>
    <property type="evidence" value="ECO:0007669"/>
    <property type="project" value="TreeGrafter"/>
</dbReference>
<name>G9QMG7_9BACI</name>
<evidence type="ECO:0000256" key="3">
    <source>
        <dbReference type="ARBA" id="ARBA00007870"/>
    </source>
</evidence>
<dbReference type="GO" id="GO:0008677">
    <property type="term" value="F:2-dehydropantoate 2-reductase activity"/>
    <property type="evidence" value="ECO:0007669"/>
    <property type="project" value="UniProtKB-EC"/>
</dbReference>
<keyword evidence="6 11" id="KW-0566">Pantothenate biosynthesis</keyword>
<dbReference type="PANTHER" id="PTHR43765">
    <property type="entry name" value="2-DEHYDROPANTOATE 2-REDUCTASE-RELATED"/>
    <property type="match status" value="1"/>
</dbReference>
<evidence type="ECO:0000313" key="15">
    <source>
        <dbReference type="Proteomes" id="UP000011747"/>
    </source>
</evidence>
<dbReference type="NCBIfam" id="TIGR00745">
    <property type="entry name" value="apbA_panE"/>
    <property type="match status" value="1"/>
</dbReference>
<reference evidence="14 15" key="1">
    <citation type="submission" date="2011-09" db="EMBL/GenBank/DDBJ databases">
        <title>The Genome Sequence of Bacillus smithii 7_3_47FAA.</title>
        <authorList>
            <consortium name="The Broad Institute Genome Sequencing Platform"/>
            <person name="Earl A."/>
            <person name="Ward D."/>
            <person name="Feldgarden M."/>
            <person name="Gevers D."/>
            <person name="Daigneault M."/>
            <person name="Strauss J."/>
            <person name="Allen-Vercoe E."/>
            <person name="Young S.K."/>
            <person name="Zeng Q."/>
            <person name="Gargeya S."/>
            <person name="Fitzgerald M."/>
            <person name="Haas B."/>
            <person name="Abouelleil A."/>
            <person name="Alvarado L."/>
            <person name="Arachchi H.M."/>
            <person name="Berlin A."/>
            <person name="Brown A."/>
            <person name="Chapman S.B."/>
            <person name="Chen Z."/>
            <person name="Dunbar C."/>
            <person name="Freedman E."/>
            <person name="Gearin G."/>
            <person name="Goldberg J."/>
            <person name="Griggs A."/>
            <person name="Gujja S."/>
            <person name="Heiman D."/>
            <person name="Howarth C."/>
            <person name="Larson L."/>
            <person name="Lui A."/>
            <person name="MacDonald P.J.P."/>
            <person name="Montmayeur A."/>
            <person name="Murphy C."/>
            <person name="Neiman D."/>
            <person name="Pearson M."/>
            <person name="Priest M."/>
            <person name="Roberts A."/>
            <person name="Saif S."/>
            <person name="Shea T."/>
            <person name="Shenoy N."/>
            <person name="Sisk P."/>
            <person name="Stolte C."/>
            <person name="Sykes S."/>
            <person name="Wortman J."/>
            <person name="Nusbaum C."/>
            <person name="Birren B."/>
        </authorList>
    </citation>
    <scope>NUCLEOTIDE SEQUENCE [LARGE SCALE GENOMIC DNA]</scope>
    <source>
        <strain evidence="14 15">7_3_47FAA</strain>
    </source>
</reference>
<dbReference type="Pfam" id="PF08546">
    <property type="entry name" value="ApbA_C"/>
    <property type="match status" value="1"/>
</dbReference>